<accession>A0A8H4NUC3</accession>
<reference evidence="2 3" key="1">
    <citation type="submission" date="2020-01" db="EMBL/GenBank/DDBJ databases">
        <title>Identification and distribution of gene clusters putatively required for synthesis of sphingolipid metabolism inhibitors in phylogenetically diverse species of the filamentous fungus Fusarium.</title>
        <authorList>
            <person name="Kim H.-S."/>
            <person name="Busman M."/>
            <person name="Brown D.W."/>
            <person name="Divon H."/>
            <person name="Uhlig S."/>
            <person name="Proctor R.H."/>
        </authorList>
    </citation>
    <scope>NUCLEOTIDE SEQUENCE [LARGE SCALE GENOMIC DNA]</scope>
    <source>
        <strain evidence="2 3">NRRL 20459</strain>
    </source>
</reference>
<dbReference type="OrthoDB" id="194468at2759"/>
<evidence type="ECO:0000259" key="1">
    <source>
        <dbReference type="Pfam" id="PF07969"/>
    </source>
</evidence>
<evidence type="ECO:0000313" key="3">
    <source>
        <dbReference type="Proteomes" id="UP000554235"/>
    </source>
</evidence>
<dbReference type="InterPro" id="IPR013108">
    <property type="entry name" value="Amidohydro_3"/>
</dbReference>
<comment type="caution">
    <text evidence="2">The sequence shown here is derived from an EMBL/GenBank/DDBJ whole genome shotgun (WGS) entry which is preliminary data.</text>
</comment>
<keyword evidence="3" id="KW-1185">Reference proteome</keyword>
<gene>
    <name evidence="2" type="ORF">FALBO_16303</name>
</gene>
<dbReference type="InterPro" id="IPR032466">
    <property type="entry name" value="Metal_Hydrolase"/>
</dbReference>
<keyword evidence="2" id="KW-0378">Hydrolase</keyword>
<dbReference type="SUPFAM" id="SSF51338">
    <property type="entry name" value="Composite domain of metallo-dependent hydrolases"/>
    <property type="match status" value="1"/>
</dbReference>
<dbReference type="AlphaFoldDB" id="A0A8H4NUC3"/>
<dbReference type="PANTHER" id="PTHR22642">
    <property type="entry name" value="IMIDAZOLONEPROPIONASE"/>
    <property type="match status" value="1"/>
</dbReference>
<name>A0A8H4NUC3_9HYPO</name>
<dbReference type="PANTHER" id="PTHR22642:SF2">
    <property type="entry name" value="PROTEIN LONG AFTER FAR-RED 3"/>
    <property type="match status" value="1"/>
</dbReference>
<dbReference type="SUPFAM" id="SSF51556">
    <property type="entry name" value="Metallo-dependent hydrolases"/>
    <property type="match status" value="1"/>
</dbReference>
<feature type="domain" description="Amidohydrolase 3" evidence="1">
    <location>
        <begin position="15"/>
        <end position="438"/>
    </location>
</feature>
<dbReference type="Proteomes" id="UP000554235">
    <property type="component" value="Unassembled WGS sequence"/>
</dbReference>
<proteinExistence type="predicted"/>
<organism evidence="2 3">
    <name type="scientific">Fusarium albosuccineum</name>
    <dbReference type="NCBI Taxonomy" id="1237068"/>
    <lineage>
        <taxon>Eukaryota</taxon>
        <taxon>Fungi</taxon>
        <taxon>Dikarya</taxon>
        <taxon>Ascomycota</taxon>
        <taxon>Pezizomycotina</taxon>
        <taxon>Sordariomycetes</taxon>
        <taxon>Hypocreomycetidae</taxon>
        <taxon>Hypocreales</taxon>
        <taxon>Nectriaceae</taxon>
        <taxon>Fusarium</taxon>
        <taxon>Fusarium decemcellulare species complex</taxon>
    </lineage>
</organism>
<protein>
    <submittedName>
        <fullName evidence="2">Amidohydrolase ytcJ-like</fullName>
    </submittedName>
</protein>
<dbReference type="Gene3D" id="3.20.20.140">
    <property type="entry name" value="Metal-dependent hydrolases"/>
    <property type="match status" value="1"/>
</dbReference>
<evidence type="ECO:0000313" key="2">
    <source>
        <dbReference type="EMBL" id="KAF4451559.1"/>
    </source>
</evidence>
<dbReference type="GO" id="GO:0016810">
    <property type="term" value="F:hydrolase activity, acting on carbon-nitrogen (but not peptide) bonds"/>
    <property type="evidence" value="ECO:0007669"/>
    <property type="project" value="InterPro"/>
</dbReference>
<dbReference type="Pfam" id="PF07969">
    <property type="entry name" value="Amidohydro_3"/>
    <property type="match status" value="1"/>
</dbReference>
<dbReference type="InterPro" id="IPR011059">
    <property type="entry name" value="Metal-dep_hydrolase_composite"/>
</dbReference>
<sequence length="495" mass="54283">MDYPSLVEKSGDVGKKQLDTLNTKRPVIIRPSDYHTIIANSRALELSDITADTKDPSGGKVVRLPGSQEPSGVLQDDASTALKLLREAGITTFQEAASGEEHHTVFSALKKEDGLTARAYFDYRIEAPSSVAKVASLVEDVVKITKQFNDKTPLGPKPTLKWQAIKAFIDGVITYPANTAALIEPYWLPVNGSDDLWEPDPNTLNDPYWKPEILTKTLELLFLAGIDAQLHVDGDLAVRVGLNAAESFRKKHPKKDFRLGLAHDELSHEKDWARFAKLGVDPIVSYQWAQLSSFYIPNTFKSLGEDRLDTLQAWAKFEAAGRPLVYGSDWPIDPLDEFLALKVAVSRSGDPENPNSPASQGAPYDGVFPGSGISRKSALRSITINGARFLRADKQIGSLEVGKLADIIVLEHNFFKVPVEELGRQKVLLTMVGGEVLYVAKGQDFGVKAKFPNDDEASSKLARRTIGGFGAKELSEEAQADAARLRKRGACVHKH</sequence>
<dbReference type="Gene3D" id="3.10.310.70">
    <property type="match status" value="1"/>
</dbReference>
<dbReference type="EMBL" id="JAADYS010003038">
    <property type="protein sequence ID" value="KAF4451559.1"/>
    <property type="molecule type" value="Genomic_DNA"/>
</dbReference>